<feature type="compositionally biased region" description="Basic residues" evidence="1">
    <location>
        <begin position="34"/>
        <end position="48"/>
    </location>
</feature>
<sequence length="194" mass="22153">MSKADFSENEDDPPVYESSGSEWNSESELEPVRKTTRRTSSRVSKKPRLKSESSSESDYEEPKPRKRNGVNKKQKVNSDSSSTPEPTKTSTKTINSKDYSTGSFLILKKDAQVGDPKKHPCIWRVDGKALLQKYEPFEEEGKIRHKTTSIYTGWSALDRDLYAPVTVTVKQHNNHTLIVDLNWEKLKEINMDSD</sequence>
<keyword evidence="3" id="KW-1185">Reference proteome</keyword>
<dbReference type="AlphaFoldDB" id="A0AA38MKT8"/>
<dbReference type="EMBL" id="JALNTZ010000002">
    <property type="protein sequence ID" value="KAJ3660201.1"/>
    <property type="molecule type" value="Genomic_DNA"/>
</dbReference>
<dbReference type="Proteomes" id="UP001168821">
    <property type="component" value="Unassembled WGS sequence"/>
</dbReference>
<comment type="caution">
    <text evidence="2">The sequence shown here is derived from an EMBL/GenBank/DDBJ whole genome shotgun (WGS) entry which is preliminary data.</text>
</comment>
<feature type="compositionally biased region" description="Low complexity" evidence="1">
    <location>
        <begin position="17"/>
        <end position="26"/>
    </location>
</feature>
<feature type="compositionally biased region" description="Basic residues" evidence="1">
    <location>
        <begin position="64"/>
        <end position="75"/>
    </location>
</feature>
<evidence type="ECO:0000313" key="2">
    <source>
        <dbReference type="EMBL" id="KAJ3660201.1"/>
    </source>
</evidence>
<accession>A0AA38MKT8</accession>
<proteinExistence type="predicted"/>
<evidence type="ECO:0000313" key="3">
    <source>
        <dbReference type="Proteomes" id="UP001168821"/>
    </source>
</evidence>
<evidence type="ECO:0000256" key="1">
    <source>
        <dbReference type="SAM" id="MobiDB-lite"/>
    </source>
</evidence>
<gene>
    <name evidence="2" type="ORF">Zmor_004667</name>
</gene>
<organism evidence="2 3">
    <name type="scientific">Zophobas morio</name>
    <dbReference type="NCBI Taxonomy" id="2755281"/>
    <lineage>
        <taxon>Eukaryota</taxon>
        <taxon>Metazoa</taxon>
        <taxon>Ecdysozoa</taxon>
        <taxon>Arthropoda</taxon>
        <taxon>Hexapoda</taxon>
        <taxon>Insecta</taxon>
        <taxon>Pterygota</taxon>
        <taxon>Neoptera</taxon>
        <taxon>Endopterygota</taxon>
        <taxon>Coleoptera</taxon>
        <taxon>Polyphaga</taxon>
        <taxon>Cucujiformia</taxon>
        <taxon>Tenebrionidae</taxon>
        <taxon>Zophobas</taxon>
    </lineage>
</organism>
<name>A0AA38MKT8_9CUCU</name>
<feature type="compositionally biased region" description="Low complexity" evidence="1">
    <location>
        <begin position="78"/>
        <end position="93"/>
    </location>
</feature>
<protein>
    <submittedName>
        <fullName evidence="2">Uncharacterized protein</fullName>
    </submittedName>
</protein>
<feature type="region of interest" description="Disordered" evidence="1">
    <location>
        <begin position="1"/>
        <end position="95"/>
    </location>
</feature>
<reference evidence="2" key="1">
    <citation type="journal article" date="2023" name="G3 (Bethesda)">
        <title>Whole genome assemblies of Zophobas morio and Tenebrio molitor.</title>
        <authorList>
            <person name="Kaur S."/>
            <person name="Stinson S.A."/>
            <person name="diCenzo G.C."/>
        </authorList>
    </citation>
    <scope>NUCLEOTIDE SEQUENCE</scope>
    <source>
        <strain evidence="2">QUZm001</strain>
    </source>
</reference>